<evidence type="ECO:0000259" key="2">
    <source>
        <dbReference type="Pfam" id="PF02371"/>
    </source>
</evidence>
<dbReference type="Pfam" id="PF01548">
    <property type="entry name" value="DEDD_Tnp_IS110"/>
    <property type="match status" value="1"/>
</dbReference>
<dbReference type="PANTHER" id="PTHR33055">
    <property type="entry name" value="TRANSPOSASE FOR INSERTION SEQUENCE ELEMENT IS1111A"/>
    <property type="match status" value="1"/>
</dbReference>
<feature type="domain" description="Transposase IS116/IS110/IS902 C-terminal" evidence="2">
    <location>
        <begin position="222"/>
        <end position="291"/>
    </location>
</feature>
<dbReference type="Pfam" id="PF02371">
    <property type="entry name" value="Transposase_20"/>
    <property type="match status" value="1"/>
</dbReference>
<feature type="domain" description="Transposase IS110-like N-terminal" evidence="1">
    <location>
        <begin position="3"/>
        <end position="148"/>
    </location>
</feature>
<keyword evidence="4" id="KW-1185">Reference proteome</keyword>
<gene>
    <name evidence="3" type="ORF">RM445_26535</name>
</gene>
<evidence type="ECO:0000313" key="3">
    <source>
        <dbReference type="EMBL" id="MDT0353076.1"/>
    </source>
</evidence>
<dbReference type="InterPro" id="IPR003346">
    <property type="entry name" value="Transposase_20"/>
</dbReference>
<evidence type="ECO:0000313" key="4">
    <source>
        <dbReference type="Proteomes" id="UP001183202"/>
    </source>
</evidence>
<dbReference type="PANTHER" id="PTHR33055:SF13">
    <property type="entry name" value="TRANSPOSASE"/>
    <property type="match status" value="1"/>
</dbReference>
<protein>
    <submittedName>
        <fullName evidence="3">IS110 family transposase</fullName>
    </submittedName>
</protein>
<dbReference type="EMBL" id="JAVREJ010000025">
    <property type="protein sequence ID" value="MDT0353076.1"/>
    <property type="molecule type" value="Genomic_DNA"/>
</dbReference>
<reference evidence="4" key="1">
    <citation type="submission" date="2023-07" db="EMBL/GenBank/DDBJ databases">
        <title>30 novel species of actinomycetes from the DSMZ collection.</title>
        <authorList>
            <person name="Nouioui I."/>
        </authorList>
    </citation>
    <scope>NUCLEOTIDE SEQUENCE [LARGE SCALE GENOMIC DNA]</scope>
    <source>
        <strain evidence="4">DSM 45834</strain>
    </source>
</reference>
<dbReference type="InterPro" id="IPR047650">
    <property type="entry name" value="Transpos_IS110"/>
</dbReference>
<dbReference type="Proteomes" id="UP001183202">
    <property type="component" value="Unassembled WGS sequence"/>
</dbReference>
<dbReference type="InterPro" id="IPR002525">
    <property type="entry name" value="Transp_IS110-like_N"/>
</dbReference>
<proteinExistence type="predicted"/>
<dbReference type="RefSeq" id="WP_311559590.1">
    <property type="nucleotide sequence ID" value="NZ_JAVREJ010000025.1"/>
</dbReference>
<organism evidence="3 4">
    <name type="scientific">Pseudonocardia charpentierae</name>
    <dbReference type="NCBI Taxonomy" id="3075545"/>
    <lineage>
        <taxon>Bacteria</taxon>
        <taxon>Bacillati</taxon>
        <taxon>Actinomycetota</taxon>
        <taxon>Actinomycetes</taxon>
        <taxon>Pseudonocardiales</taxon>
        <taxon>Pseudonocardiaceae</taxon>
        <taxon>Pseudonocardia</taxon>
    </lineage>
</organism>
<accession>A0ABU2NGJ3</accession>
<evidence type="ECO:0000259" key="1">
    <source>
        <dbReference type="Pfam" id="PF01548"/>
    </source>
</evidence>
<name>A0ABU2NGJ3_9PSEU</name>
<sequence>MGGIDIHRAQLTFDYVDLDSGEVVRGRIAPANRERLRHWLQRFAGRDQVAFALEGCTGWRYVAEELARAGITAHVAEPAETAARRGPKRRAKTDRSDAQLLRELLLEGRIPESWIPPTPVLEARALVRLYKDLLDERTGWLQRVHASLFHLGAPDLDVGAMSAAGRERLAVAELSPATRTAVDVALRQVDRLTTDMTRVREQISALGRRQPACRALQAAHYGVGPLTAVVIWAEMGDTRRFHSSDDAVRHAGLDVTVYSSDGRRSAGHLARQGHPMLRWALYEAAVYAGRPSSPDHTYFQQVKARLGGQLALLSMARKLARRCHHTLRNLDDQVLAPAA</sequence>
<dbReference type="NCBIfam" id="NF033542">
    <property type="entry name" value="transpos_IS110"/>
    <property type="match status" value="1"/>
</dbReference>
<comment type="caution">
    <text evidence="3">The sequence shown here is derived from an EMBL/GenBank/DDBJ whole genome shotgun (WGS) entry which is preliminary data.</text>
</comment>